<accession>W6XVM8</accession>
<dbReference type="PANTHER" id="PTHR24148:SF64">
    <property type="entry name" value="HETEROKARYON INCOMPATIBILITY DOMAIN-CONTAINING PROTEIN"/>
    <property type="match status" value="1"/>
</dbReference>
<dbReference type="AlphaFoldDB" id="W6XVM8"/>
<dbReference type="OrthoDB" id="3945961at2759"/>
<proteinExistence type="predicted"/>
<dbReference type="Pfam" id="PF26639">
    <property type="entry name" value="Het-6_barrel"/>
    <property type="match status" value="1"/>
</dbReference>
<gene>
    <name evidence="1" type="ORF">COCCADRAFT_113307</name>
</gene>
<dbReference type="HOGENOM" id="CLU_839388_0_0_1"/>
<dbReference type="InterPro" id="IPR052895">
    <property type="entry name" value="HetReg/Transcr_Mod"/>
</dbReference>
<evidence type="ECO:0000313" key="2">
    <source>
        <dbReference type="Proteomes" id="UP000053841"/>
    </source>
</evidence>
<organism evidence="1 2">
    <name type="scientific">Cochliobolus carbonum (strain 26-R-13)</name>
    <name type="common">Maize leaf spot fungus</name>
    <name type="synonym">Bipolaris zeicola</name>
    <dbReference type="NCBI Taxonomy" id="930089"/>
    <lineage>
        <taxon>Eukaryota</taxon>
        <taxon>Fungi</taxon>
        <taxon>Dikarya</taxon>
        <taxon>Ascomycota</taxon>
        <taxon>Pezizomycotina</taxon>
        <taxon>Dothideomycetes</taxon>
        <taxon>Pleosporomycetidae</taxon>
        <taxon>Pleosporales</taxon>
        <taxon>Pleosporineae</taxon>
        <taxon>Pleosporaceae</taxon>
        <taxon>Bipolaris</taxon>
    </lineage>
</organism>
<sequence length="369" mass="41786">MSPKVYLMLSMSKIYQQQEYSLLSMIRTNSFNSFAFVGSGGQEPLQATDPRDKVFALLGLVNDKDSLEALGVFPDYTKSKEEVYTTTMAAMLRQGHISLLSICCGIERPNGLPSWVPDWSKPDPPMLQVVGDDDHNLYPTFNACGSKNEHHFVSPSRDHERERLMIYVKQVDEVFQLGHVDRLPSMPRAVSPVEWLDVMLQLTYSVEKPYLDVKERMQTAARASHAGMRFGENNMLKRASEFPEAMRILEEVYQSDAEKGGFLESQSALRRTLLRYRMMEFPSDMHQMLGEILRINDCKVPLITKKGRLGISAMTVEEGDIVVLVSGVQMPFILRPTGTRYLVVGEAYIDGIMDGEAAEDGEWVHMELE</sequence>
<dbReference type="PANTHER" id="PTHR24148">
    <property type="entry name" value="ANKYRIN REPEAT DOMAIN-CONTAINING PROTEIN 39 HOMOLOG-RELATED"/>
    <property type="match status" value="1"/>
</dbReference>
<keyword evidence="2" id="KW-1185">Reference proteome</keyword>
<evidence type="ECO:0008006" key="3">
    <source>
        <dbReference type="Google" id="ProtNLM"/>
    </source>
</evidence>
<dbReference type="Proteomes" id="UP000053841">
    <property type="component" value="Unassembled WGS sequence"/>
</dbReference>
<evidence type="ECO:0000313" key="1">
    <source>
        <dbReference type="EMBL" id="EUC26819.1"/>
    </source>
</evidence>
<name>W6XVM8_COCC2</name>
<reference evidence="1 2" key="1">
    <citation type="journal article" date="2013" name="PLoS Genet.">
        <title>Comparative genome structure, secondary metabolite, and effector coding capacity across Cochliobolus pathogens.</title>
        <authorList>
            <person name="Condon B.J."/>
            <person name="Leng Y."/>
            <person name="Wu D."/>
            <person name="Bushley K.E."/>
            <person name="Ohm R.A."/>
            <person name="Otillar R."/>
            <person name="Martin J."/>
            <person name="Schackwitz W."/>
            <person name="Grimwood J."/>
            <person name="MohdZainudin N."/>
            <person name="Xue C."/>
            <person name="Wang R."/>
            <person name="Manning V.A."/>
            <person name="Dhillon B."/>
            <person name="Tu Z.J."/>
            <person name="Steffenson B.J."/>
            <person name="Salamov A."/>
            <person name="Sun H."/>
            <person name="Lowry S."/>
            <person name="LaButti K."/>
            <person name="Han J."/>
            <person name="Copeland A."/>
            <person name="Lindquist E."/>
            <person name="Barry K."/>
            <person name="Schmutz J."/>
            <person name="Baker S.E."/>
            <person name="Ciuffetti L.M."/>
            <person name="Grigoriev I.V."/>
            <person name="Zhong S."/>
            <person name="Turgeon B.G."/>
        </authorList>
    </citation>
    <scope>NUCLEOTIDE SEQUENCE [LARGE SCALE GENOMIC DNA]</scope>
    <source>
        <strain evidence="1 2">26-R-13</strain>
    </source>
</reference>
<dbReference type="GeneID" id="19144615"/>
<dbReference type="KEGG" id="bze:COCCADRAFT_113307"/>
<dbReference type="EMBL" id="KI965110">
    <property type="protein sequence ID" value="EUC26819.1"/>
    <property type="molecule type" value="Genomic_DNA"/>
</dbReference>
<protein>
    <recommendedName>
        <fullName evidence="3">Heterokaryon incompatibility domain-containing protein</fullName>
    </recommendedName>
</protein>
<dbReference type="RefSeq" id="XP_007718876.1">
    <property type="nucleotide sequence ID" value="XM_007720686.1"/>
</dbReference>